<evidence type="ECO:0000256" key="1">
    <source>
        <dbReference type="ARBA" id="ARBA00023015"/>
    </source>
</evidence>
<dbReference type="AlphaFoldDB" id="B4VYK9"/>
<protein>
    <recommendedName>
        <fullName evidence="4">HTH cro/C1-type domain-containing protein</fullName>
    </recommendedName>
</protein>
<dbReference type="CDD" id="cd00093">
    <property type="entry name" value="HTH_XRE"/>
    <property type="match status" value="1"/>
</dbReference>
<dbReference type="InterPro" id="IPR050807">
    <property type="entry name" value="TransReg_Diox_bact_type"/>
</dbReference>
<evidence type="ECO:0000256" key="3">
    <source>
        <dbReference type="ARBA" id="ARBA00023163"/>
    </source>
</evidence>
<gene>
    <name evidence="5" type="ORF">MC7420_2566</name>
</gene>
<dbReference type="GO" id="GO:0003677">
    <property type="term" value="F:DNA binding"/>
    <property type="evidence" value="ECO:0007669"/>
    <property type="project" value="UniProtKB-KW"/>
</dbReference>
<organism evidence="5 6">
    <name type="scientific">Coleofasciculus chthonoplastes PCC 7420</name>
    <dbReference type="NCBI Taxonomy" id="118168"/>
    <lineage>
        <taxon>Bacteria</taxon>
        <taxon>Bacillati</taxon>
        <taxon>Cyanobacteriota</taxon>
        <taxon>Cyanophyceae</taxon>
        <taxon>Coleofasciculales</taxon>
        <taxon>Coleofasciculaceae</taxon>
        <taxon>Coleofasciculus</taxon>
    </lineage>
</organism>
<dbReference type="STRING" id="118168.MC7420_2566"/>
<reference evidence="5 6" key="1">
    <citation type="submission" date="2008-07" db="EMBL/GenBank/DDBJ databases">
        <authorList>
            <person name="Tandeau de Marsac N."/>
            <person name="Ferriera S."/>
            <person name="Johnson J."/>
            <person name="Kravitz S."/>
            <person name="Beeson K."/>
            <person name="Sutton G."/>
            <person name="Rogers Y.-H."/>
            <person name="Friedman R."/>
            <person name="Frazier M."/>
            <person name="Venter J.C."/>
        </authorList>
    </citation>
    <scope>NUCLEOTIDE SEQUENCE [LARGE SCALE GENOMIC DNA]</scope>
    <source>
        <strain evidence="5 6">PCC 7420</strain>
    </source>
</reference>
<evidence type="ECO:0000256" key="2">
    <source>
        <dbReference type="ARBA" id="ARBA00023125"/>
    </source>
</evidence>
<dbReference type="PANTHER" id="PTHR46797:SF23">
    <property type="entry name" value="HTH-TYPE TRANSCRIPTIONAL REGULATOR SUTR"/>
    <property type="match status" value="1"/>
</dbReference>
<dbReference type="InterPro" id="IPR010982">
    <property type="entry name" value="Lambda_DNA-bd_dom_sf"/>
</dbReference>
<keyword evidence="3" id="KW-0804">Transcription</keyword>
<name>B4VYK9_9CYAN</name>
<evidence type="ECO:0000259" key="4">
    <source>
        <dbReference type="PROSITE" id="PS50943"/>
    </source>
</evidence>
<dbReference type="Gene3D" id="1.10.260.40">
    <property type="entry name" value="lambda repressor-like DNA-binding domains"/>
    <property type="match status" value="1"/>
</dbReference>
<keyword evidence="1" id="KW-0805">Transcription regulation</keyword>
<dbReference type="HOGENOM" id="CLU_066192_29_1_3"/>
<dbReference type="EMBL" id="DS989860">
    <property type="protein sequence ID" value="EDX72948.1"/>
    <property type="molecule type" value="Genomic_DNA"/>
</dbReference>
<proteinExistence type="predicted"/>
<dbReference type="GO" id="GO:0005829">
    <property type="term" value="C:cytosol"/>
    <property type="evidence" value="ECO:0007669"/>
    <property type="project" value="TreeGrafter"/>
</dbReference>
<sequence>MGLNQVVASNLRKLRQEIGISQEELAGKCGLHRTYVGAIERSERNITLQTLEKLAVSLGVSPLDLLKENSDV</sequence>
<dbReference type="eggNOG" id="COG1396">
    <property type="taxonomic scope" value="Bacteria"/>
</dbReference>
<evidence type="ECO:0000313" key="6">
    <source>
        <dbReference type="Proteomes" id="UP000003835"/>
    </source>
</evidence>
<dbReference type="SMART" id="SM00530">
    <property type="entry name" value="HTH_XRE"/>
    <property type="match status" value="1"/>
</dbReference>
<keyword evidence="6" id="KW-1185">Reference proteome</keyword>
<evidence type="ECO:0000313" key="5">
    <source>
        <dbReference type="EMBL" id="EDX72948.1"/>
    </source>
</evidence>
<dbReference type="Pfam" id="PF01381">
    <property type="entry name" value="HTH_3"/>
    <property type="match status" value="1"/>
</dbReference>
<dbReference type="PANTHER" id="PTHR46797">
    <property type="entry name" value="HTH-TYPE TRANSCRIPTIONAL REGULATOR"/>
    <property type="match status" value="1"/>
</dbReference>
<dbReference type="SUPFAM" id="SSF47413">
    <property type="entry name" value="lambda repressor-like DNA-binding domains"/>
    <property type="match status" value="1"/>
</dbReference>
<keyword evidence="2" id="KW-0238">DNA-binding</keyword>
<dbReference type="PROSITE" id="PS50943">
    <property type="entry name" value="HTH_CROC1"/>
    <property type="match status" value="1"/>
</dbReference>
<dbReference type="GO" id="GO:0003700">
    <property type="term" value="F:DNA-binding transcription factor activity"/>
    <property type="evidence" value="ECO:0007669"/>
    <property type="project" value="TreeGrafter"/>
</dbReference>
<dbReference type="InterPro" id="IPR001387">
    <property type="entry name" value="Cro/C1-type_HTH"/>
</dbReference>
<accession>B4VYK9</accession>
<feature type="domain" description="HTH cro/C1-type" evidence="4">
    <location>
        <begin position="11"/>
        <end position="65"/>
    </location>
</feature>
<dbReference type="Proteomes" id="UP000003835">
    <property type="component" value="Unassembled WGS sequence"/>
</dbReference>